<gene>
    <name evidence="3" type="ORF">MPEAHAMD_4684</name>
</gene>
<name>A0AA37HEF2_9HYPH</name>
<evidence type="ECO:0000313" key="3">
    <source>
        <dbReference type="EMBL" id="GJD64501.1"/>
    </source>
</evidence>
<evidence type="ECO:0000313" key="4">
    <source>
        <dbReference type="Proteomes" id="UP001055286"/>
    </source>
</evidence>
<dbReference type="InterPro" id="IPR002502">
    <property type="entry name" value="Amidase_domain"/>
</dbReference>
<feature type="domain" description="DUF2272" evidence="2">
    <location>
        <begin position="248"/>
        <end position="396"/>
    </location>
</feature>
<protein>
    <recommendedName>
        <fullName evidence="5">N-acetylmuramoyl-L-alanine amidase domain-containing protein</fullName>
    </recommendedName>
</protein>
<dbReference type="InterPro" id="IPR019262">
    <property type="entry name" value="DUF2272"/>
</dbReference>
<dbReference type="GO" id="GO:0009253">
    <property type="term" value="P:peptidoglycan catabolic process"/>
    <property type="evidence" value="ECO:0007669"/>
    <property type="project" value="InterPro"/>
</dbReference>
<comment type="caution">
    <text evidence="3">The sequence shown here is derived from an EMBL/GenBank/DDBJ whole genome shotgun (WGS) entry which is preliminary data.</text>
</comment>
<dbReference type="SUPFAM" id="SSF53955">
    <property type="entry name" value="Lysozyme-like"/>
    <property type="match status" value="1"/>
</dbReference>
<accession>A0AA37HEF2</accession>
<dbReference type="Gene3D" id="1.20.141.10">
    <property type="entry name" value="Chitosanase, subunit A, domain 1"/>
    <property type="match status" value="1"/>
</dbReference>
<dbReference type="SUPFAM" id="SSF55846">
    <property type="entry name" value="N-acetylmuramoyl-L-alanine amidase-like"/>
    <property type="match status" value="1"/>
</dbReference>
<dbReference type="Pfam" id="PF10030">
    <property type="entry name" value="DUF2272"/>
    <property type="match status" value="1"/>
</dbReference>
<dbReference type="GO" id="GO:0008745">
    <property type="term" value="F:N-acetylmuramoyl-L-alanine amidase activity"/>
    <property type="evidence" value="ECO:0007669"/>
    <property type="project" value="InterPro"/>
</dbReference>
<dbReference type="EMBL" id="BPQJ01000026">
    <property type="protein sequence ID" value="GJD64501.1"/>
    <property type="molecule type" value="Genomic_DNA"/>
</dbReference>
<dbReference type="InterPro" id="IPR023346">
    <property type="entry name" value="Lysozyme-like_dom_sf"/>
</dbReference>
<dbReference type="InterPro" id="IPR043504">
    <property type="entry name" value="Peptidase_S1_PA_chymotrypsin"/>
</dbReference>
<evidence type="ECO:0000259" key="2">
    <source>
        <dbReference type="Pfam" id="PF10030"/>
    </source>
</evidence>
<dbReference type="SUPFAM" id="SSF50494">
    <property type="entry name" value="Trypsin-like serine proteases"/>
    <property type="match status" value="1"/>
</dbReference>
<dbReference type="AlphaFoldDB" id="A0AA37HEF2"/>
<proteinExistence type="predicted"/>
<dbReference type="Pfam" id="PF01510">
    <property type="entry name" value="Amidase_2"/>
    <property type="match status" value="1"/>
</dbReference>
<feature type="domain" description="N-acetylmuramoyl-L-alanine amidase" evidence="1">
    <location>
        <begin position="24"/>
        <end position="167"/>
    </location>
</feature>
<reference evidence="3" key="2">
    <citation type="submission" date="2021-08" db="EMBL/GenBank/DDBJ databases">
        <authorList>
            <person name="Tani A."/>
            <person name="Ola A."/>
            <person name="Ogura Y."/>
            <person name="Katsura K."/>
            <person name="Hayashi T."/>
        </authorList>
    </citation>
    <scope>NUCLEOTIDE SEQUENCE</scope>
    <source>
        <strain evidence="3">JCM 32048</strain>
    </source>
</reference>
<dbReference type="Gene3D" id="2.40.10.10">
    <property type="entry name" value="Trypsin-like serine proteases"/>
    <property type="match status" value="1"/>
</dbReference>
<evidence type="ECO:0008006" key="5">
    <source>
        <dbReference type="Google" id="ProtNLM"/>
    </source>
</evidence>
<dbReference type="Proteomes" id="UP001055286">
    <property type="component" value="Unassembled WGS sequence"/>
</dbReference>
<dbReference type="InterPro" id="IPR036505">
    <property type="entry name" value="Amidase/PGRP_sf"/>
</dbReference>
<keyword evidence="4" id="KW-1185">Reference proteome</keyword>
<dbReference type="Gene3D" id="3.40.80.10">
    <property type="entry name" value="Peptidoglycan recognition protein-like"/>
    <property type="match status" value="1"/>
</dbReference>
<organism evidence="3 4">
    <name type="scientific">Methylobacterium frigidaeris</name>
    <dbReference type="NCBI Taxonomy" id="2038277"/>
    <lineage>
        <taxon>Bacteria</taxon>
        <taxon>Pseudomonadati</taxon>
        <taxon>Pseudomonadota</taxon>
        <taxon>Alphaproteobacteria</taxon>
        <taxon>Hyphomicrobiales</taxon>
        <taxon>Methylobacteriaceae</taxon>
        <taxon>Methylobacterium</taxon>
    </lineage>
</organism>
<sequence>MAWYPLAIQTTFPGIGGYRSGPYKIIHHTTEGSSAAGAIATYKTTGSYPHFTVDEDVVYQHVDTETAVTALAHPAGTPETNRSHAIQIELVGFAGRAKSPTSLATLAALCRWLEQQHGIPAEWPSGFPRPAVNGRDPGGHNRDVGNWTTRGGHYGHSQVPHNSHWDPAYTAEEVAIVMGQADEGAAAVAAALSEGEPAALPAMAEFSGPSTEAAPATTGYVRALVAVATAEYAAYHGIIETDEPLRSRIDAYCRAIGIAPPGDVTAFPWSATFISWCIKTAGASRSEFAFSASHAVFVKAAIANADARRGVFRARPIDEYAPRIGDLIHRNRSRGTVTYAEARDRSDYPSHSAIVVEIGEDRIGRYATTIGGNESDSIRRTRVALRADGTVAQTEANPYICVVQDLKVDAEAEPQALVAEAADVGDTRRLEMAQIIVNYEARRDSRGRLEVYHLPPDDGGGRYEVAGINERFNKALCDELVALVESGRQAEAERRAVAFIAQNTDVAAGWTSNAAIEFYLRDCVFNRGTRGAAWILQKAVGVATDQSVGPETRAAVTRAEADPRRLLADLRAAREAYERRRRDETSRFWRGLVNRWNKARDDARRFLTDGGGGTALSADLVAPGTEPAFEPPPQAGRMETVAEAMALAADAGAAAMPAPAVVIGRSDVGDELVAMHRELEAKIFARSPAAAFALGAATEPPEPHRVVVGVGIGSAHRDFESVGAAGPGAPVLNVYVTEPMGMDAAKAVLVDHLGMRSLISDSQPVNVIKSGPIEAHVHTHPARPSPCGISVGHFNVTAGTQGALVRGRSGARQNRLFMLSNNHVLANRNDCRAGDAILQPGPDDLKPDPANQVAVLERWVPLDYSANGDNYVDCAVAWCWPDRVRKDFIYRNGADWAYFTVGSQPVAPREDLIVGKSGRTTQLTSGRIIDVNASIQVKYGGGRVANFRDQISIKGNDGKAFSQPGDSGSLIWTWDQGRSPVGLLFAGGTELTFANKISHVLDALDIALFA</sequence>
<dbReference type="CDD" id="cd06583">
    <property type="entry name" value="PGRP"/>
    <property type="match status" value="1"/>
</dbReference>
<reference evidence="3" key="1">
    <citation type="journal article" date="2016" name="Front. Microbiol.">
        <title>Genome Sequence of the Piezophilic, Mesophilic Sulfate-Reducing Bacterium Desulfovibrio indicus J2T.</title>
        <authorList>
            <person name="Cao J."/>
            <person name="Maignien L."/>
            <person name="Shao Z."/>
            <person name="Alain K."/>
            <person name="Jebbar M."/>
        </authorList>
    </citation>
    <scope>NUCLEOTIDE SEQUENCE</scope>
    <source>
        <strain evidence="3">JCM 32048</strain>
    </source>
</reference>
<dbReference type="InterPro" id="IPR009003">
    <property type="entry name" value="Peptidase_S1_PA"/>
</dbReference>
<dbReference type="RefSeq" id="WP_238192570.1">
    <property type="nucleotide sequence ID" value="NZ_BPQJ01000026.1"/>
</dbReference>
<evidence type="ECO:0000259" key="1">
    <source>
        <dbReference type="Pfam" id="PF01510"/>
    </source>
</evidence>